<accession>W8JLS5</accession>
<dbReference type="Proteomes" id="UP000019433">
    <property type="component" value="Chromosome"/>
</dbReference>
<feature type="binding site" evidence="7">
    <location>
        <position position="295"/>
    </location>
    <ligand>
        <name>substrate</name>
    </ligand>
</feature>
<feature type="binding site" evidence="7">
    <location>
        <begin position="150"/>
        <end position="154"/>
    </location>
    <ligand>
        <name>substrate</name>
    </ligand>
</feature>
<evidence type="ECO:0000313" key="10">
    <source>
        <dbReference type="Proteomes" id="UP000019433"/>
    </source>
</evidence>
<comment type="function">
    <text evidence="7">Required for the formation of a threonylcarbamoyl group on adenosine at position 37 (t(6)A37) in tRNAs that read codons beginning with adenine. Is involved in the transfer of the threonylcarbamoyl moiety of threonylcarbamoyl-AMP (TC-AMP) to the N6 group of A37, together with TsaE and TsaB. TsaD likely plays a direct catalytic role in this reaction.</text>
</comment>
<sequence length="361" mass="39114">MEAPFYHRVHIFIFMVFMLTLGLESSCDETSCSLVDGESNILANIVASQDGHTPYGGVVPEIASRAHLQVFPQVVLSAFQKAQVSWDDIDLLAVTTTPGLIGSLAIGVNFAKGLALGANKPLIGVNHVEAHLYAAYMEAKQVEFPALGLVVSGAHTAMFFMEDPLTYRLIGKTRDDAIGETFDKVARFLGLPYPGGSLIEKLAHNGCETAYPFSIARIAGYDLSFSGLKTAVLYAIKGKNSNHQTPLPQLSEEQKSNIAASFQYTAFTTIAQKLPTIIKTFSCRSLLLGGGVANNTFFRNLLCATLDIPIYFPSPQLCTDNAAMIAGLGRELFLSNKPKLEVSPCARYRWESVGEPCSSYP</sequence>
<comment type="catalytic activity">
    <reaction evidence="6 7">
        <text>L-threonylcarbamoyladenylate + adenosine(37) in tRNA = N(6)-L-threonylcarbamoyladenosine(37) in tRNA + AMP + H(+)</text>
        <dbReference type="Rhea" id="RHEA:37059"/>
        <dbReference type="Rhea" id="RHEA-COMP:10162"/>
        <dbReference type="Rhea" id="RHEA-COMP:10163"/>
        <dbReference type="ChEBI" id="CHEBI:15378"/>
        <dbReference type="ChEBI" id="CHEBI:73682"/>
        <dbReference type="ChEBI" id="CHEBI:74411"/>
        <dbReference type="ChEBI" id="CHEBI:74418"/>
        <dbReference type="ChEBI" id="CHEBI:456215"/>
        <dbReference type="EC" id="2.3.1.234"/>
    </reaction>
</comment>
<dbReference type="PANTHER" id="PTHR11735">
    <property type="entry name" value="TRNA N6-ADENOSINE THREONYLCARBAMOYLTRANSFERASE"/>
    <property type="match status" value="1"/>
</dbReference>
<dbReference type="FunFam" id="3.30.420.40:FF:000012">
    <property type="entry name" value="tRNA N6-adenosine threonylcarbamoyltransferase"/>
    <property type="match status" value="1"/>
</dbReference>
<comment type="similarity">
    <text evidence="7">Belongs to the KAE1 / TsaD family.</text>
</comment>
<feature type="binding site" evidence="7">
    <location>
        <position position="196"/>
    </location>
    <ligand>
        <name>substrate</name>
    </ligand>
</feature>
<comment type="subcellular location">
    <subcellularLocation>
        <location evidence="7">Cytoplasm</location>
    </subcellularLocation>
</comment>
<dbReference type="PANTHER" id="PTHR11735:SF6">
    <property type="entry name" value="TRNA N6-ADENOSINE THREONYLCARBAMOYLTRANSFERASE, MITOCHONDRIAL"/>
    <property type="match status" value="1"/>
</dbReference>
<dbReference type="EC" id="2.3.1.234" evidence="7"/>
<dbReference type="InterPro" id="IPR022450">
    <property type="entry name" value="TsaD"/>
</dbReference>
<feature type="binding site" evidence="7">
    <location>
        <position position="131"/>
    </location>
    <ligand>
        <name>Fe cation</name>
        <dbReference type="ChEBI" id="CHEBI:24875"/>
    </ligand>
</feature>
<dbReference type="EMBL" id="CP006571">
    <property type="protein sequence ID" value="AHK63219.1"/>
    <property type="molecule type" value="Genomic_DNA"/>
</dbReference>
<comment type="cofactor">
    <cofactor evidence="7">
        <name>Fe(2+)</name>
        <dbReference type="ChEBI" id="CHEBI:29033"/>
    </cofactor>
    <text evidence="7">Binds 1 Fe(2+) ion per subunit.</text>
</comment>
<feature type="binding site" evidence="7">
    <location>
        <position position="183"/>
    </location>
    <ligand>
        <name>substrate</name>
    </ligand>
</feature>
<dbReference type="PATRIC" id="fig|1229831.3.peg.357"/>
<dbReference type="HAMAP" id="MF_01445">
    <property type="entry name" value="TsaD"/>
    <property type="match status" value="1"/>
</dbReference>
<keyword evidence="2 7" id="KW-0819">tRNA processing</keyword>
<evidence type="ECO:0000256" key="1">
    <source>
        <dbReference type="ARBA" id="ARBA00022679"/>
    </source>
</evidence>
<keyword evidence="3 7" id="KW-0479">Metal-binding</keyword>
<proteinExistence type="inferred from homology"/>
<organism evidence="9 10">
    <name type="scientific">Chlamydia avium 10DC88</name>
    <dbReference type="NCBI Taxonomy" id="1229831"/>
    <lineage>
        <taxon>Bacteria</taxon>
        <taxon>Pseudomonadati</taxon>
        <taxon>Chlamydiota</taxon>
        <taxon>Chlamydiia</taxon>
        <taxon>Chlamydiales</taxon>
        <taxon>Chlamydiaceae</taxon>
        <taxon>Chlamydia/Chlamydophila group</taxon>
        <taxon>Chlamydia</taxon>
    </lineage>
</organism>
<evidence type="ECO:0000313" key="9">
    <source>
        <dbReference type="EMBL" id="AHK63219.1"/>
    </source>
</evidence>
<dbReference type="STRING" id="1229831.M832_03540"/>
<dbReference type="Pfam" id="PF00814">
    <property type="entry name" value="TsaD"/>
    <property type="match status" value="1"/>
</dbReference>
<evidence type="ECO:0000256" key="5">
    <source>
        <dbReference type="ARBA" id="ARBA00023315"/>
    </source>
</evidence>
<evidence type="ECO:0000256" key="2">
    <source>
        <dbReference type="ARBA" id="ARBA00022694"/>
    </source>
</evidence>
<dbReference type="AlphaFoldDB" id="W8JLS5"/>
<dbReference type="Gene3D" id="3.30.420.40">
    <property type="match status" value="2"/>
</dbReference>
<evidence type="ECO:0000256" key="4">
    <source>
        <dbReference type="ARBA" id="ARBA00023004"/>
    </source>
</evidence>
<feature type="domain" description="Gcp-like" evidence="8">
    <location>
        <begin position="40"/>
        <end position="326"/>
    </location>
</feature>
<dbReference type="KEGG" id="cav:M832_03540"/>
<keyword evidence="1 7" id="KW-0808">Transferase</keyword>
<dbReference type="SUPFAM" id="SSF53067">
    <property type="entry name" value="Actin-like ATPase domain"/>
    <property type="match status" value="1"/>
</dbReference>
<dbReference type="InterPro" id="IPR017861">
    <property type="entry name" value="KAE1/TsaD"/>
</dbReference>
<evidence type="ECO:0000256" key="7">
    <source>
        <dbReference type="HAMAP-Rule" id="MF_01445"/>
    </source>
</evidence>
<dbReference type="InterPro" id="IPR000905">
    <property type="entry name" value="Gcp-like_dom"/>
</dbReference>
<protein>
    <recommendedName>
        <fullName evidence="7">tRNA N6-adenosine threonylcarbamoyltransferase</fullName>
        <ecNumber evidence="7">2.3.1.234</ecNumber>
    </recommendedName>
    <alternativeName>
        <fullName evidence="7">N6-L-threonylcarbamoyladenine synthase</fullName>
        <shortName evidence="7">t(6)A synthase</shortName>
    </alternativeName>
    <alternativeName>
        <fullName evidence="7">t(6)A37 threonylcarbamoyladenosine biosynthesis protein TsaD</fullName>
    </alternativeName>
    <alternativeName>
        <fullName evidence="7">tRNA threonylcarbamoyladenosine biosynthesis protein TsaD</fullName>
    </alternativeName>
</protein>
<dbReference type="CDD" id="cd24133">
    <property type="entry name" value="ASKHA_NBD_TsaD_bac"/>
    <property type="match status" value="1"/>
</dbReference>
<gene>
    <name evidence="7 9" type="primary">tsaD</name>
    <name evidence="9" type="ORF">M832_03540</name>
</gene>
<dbReference type="PRINTS" id="PR00789">
    <property type="entry name" value="OSIALOPTASE"/>
</dbReference>
<dbReference type="HOGENOM" id="CLU_023208_0_2_0"/>
<keyword evidence="7" id="KW-0963">Cytoplasm</keyword>
<dbReference type="GO" id="GO:0005506">
    <property type="term" value="F:iron ion binding"/>
    <property type="evidence" value="ECO:0007669"/>
    <property type="project" value="UniProtKB-UniRule"/>
</dbReference>
<reference evidence="9 10" key="1">
    <citation type="journal article" date="2014" name="Syst. Appl. Microbiol.">
        <title>Evidence for the existence of two new members of the family Chlamydiaceae and proposal of Chlamydia avium sp. nov. and Chlamydia gallinacea sp. nov.</title>
        <authorList>
            <person name="Sachse K."/>
            <person name="Laroucau K."/>
            <person name="Riege K."/>
            <person name="Wehner S."/>
            <person name="Dilcher M."/>
            <person name="Creasy H.H."/>
            <person name="Weidmann M."/>
            <person name="Myers G."/>
            <person name="Vorimore F."/>
            <person name="Vicari N."/>
            <person name="Magnino S."/>
            <person name="Liebler-Tenorio E."/>
            <person name="Ruettger A."/>
            <person name="Bavoil P.M."/>
            <person name="Hufert F.T."/>
            <person name="Rossello-Mora R."/>
            <person name="Marz M."/>
        </authorList>
    </citation>
    <scope>NUCLEOTIDE SEQUENCE [LARGE SCALE GENOMIC DNA]</scope>
    <source>
        <strain evidence="9 10">10DC88</strain>
    </source>
</reference>
<dbReference type="GO" id="GO:0002949">
    <property type="term" value="P:tRNA threonylcarbamoyladenosine modification"/>
    <property type="evidence" value="ECO:0007669"/>
    <property type="project" value="UniProtKB-UniRule"/>
</dbReference>
<dbReference type="eggNOG" id="COG0533">
    <property type="taxonomic scope" value="Bacteria"/>
</dbReference>
<keyword evidence="4 7" id="KW-0408">Iron</keyword>
<keyword evidence="5 7" id="KW-0012">Acyltransferase</keyword>
<dbReference type="InterPro" id="IPR043129">
    <property type="entry name" value="ATPase_NBD"/>
</dbReference>
<dbReference type="GO" id="GO:0061711">
    <property type="term" value="F:tRNA N(6)-L-threonylcarbamoyladenine synthase activity"/>
    <property type="evidence" value="ECO:0007669"/>
    <property type="project" value="UniProtKB-EC"/>
</dbReference>
<feature type="binding site" evidence="7">
    <location>
        <position position="320"/>
    </location>
    <ligand>
        <name>Fe cation</name>
        <dbReference type="ChEBI" id="CHEBI:24875"/>
    </ligand>
</feature>
<feature type="binding site" evidence="7">
    <location>
        <position position="200"/>
    </location>
    <ligand>
        <name>substrate</name>
    </ligand>
</feature>
<evidence type="ECO:0000259" key="8">
    <source>
        <dbReference type="Pfam" id="PF00814"/>
    </source>
</evidence>
<dbReference type="GO" id="GO:0005737">
    <property type="term" value="C:cytoplasm"/>
    <property type="evidence" value="ECO:0007669"/>
    <property type="project" value="UniProtKB-SubCell"/>
</dbReference>
<evidence type="ECO:0000256" key="3">
    <source>
        <dbReference type="ARBA" id="ARBA00022723"/>
    </source>
</evidence>
<dbReference type="NCBIfam" id="TIGR00329">
    <property type="entry name" value="gcp_kae1"/>
    <property type="match status" value="1"/>
</dbReference>
<dbReference type="NCBIfam" id="TIGR03723">
    <property type="entry name" value="T6A_TsaD_YgjD"/>
    <property type="match status" value="1"/>
</dbReference>
<name>W8JLS5_9CHLA</name>
<feature type="binding site" evidence="7">
    <location>
        <position position="127"/>
    </location>
    <ligand>
        <name>Fe cation</name>
        <dbReference type="ChEBI" id="CHEBI:24875"/>
    </ligand>
</feature>
<evidence type="ECO:0000256" key="6">
    <source>
        <dbReference type="ARBA" id="ARBA00048117"/>
    </source>
</evidence>